<dbReference type="GO" id="GO:0016987">
    <property type="term" value="F:sigma factor activity"/>
    <property type="evidence" value="ECO:0007669"/>
    <property type="project" value="UniProtKB-KW"/>
</dbReference>
<dbReference type="InterPro" id="IPR007627">
    <property type="entry name" value="RNA_pol_sigma70_r2"/>
</dbReference>
<proteinExistence type="inferred from homology"/>
<evidence type="ECO:0000256" key="2">
    <source>
        <dbReference type="ARBA" id="ARBA00023015"/>
    </source>
</evidence>
<evidence type="ECO:0000256" key="5">
    <source>
        <dbReference type="ARBA" id="ARBA00023163"/>
    </source>
</evidence>
<evidence type="ECO:0000256" key="1">
    <source>
        <dbReference type="ARBA" id="ARBA00010641"/>
    </source>
</evidence>
<dbReference type="InterPro" id="IPR036388">
    <property type="entry name" value="WH-like_DNA-bd_sf"/>
</dbReference>
<dbReference type="InterPro" id="IPR039425">
    <property type="entry name" value="RNA_pol_sigma-70-like"/>
</dbReference>
<evidence type="ECO:0000256" key="6">
    <source>
        <dbReference type="SAM" id="MobiDB-lite"/>
    </source>
</evidence>
<dbReference type="RefSeq" id="WP_114623308.1">
    <property type="nucleotide sequence ID" value="NZ_QQNA01000060.1"/>
</dbReference>
<keyword evidence="3" id="KW-0731">Sigma factor</keyword>
<dbReference type="SUPFAM" id="SSF88946">
    <property type="entry name" value="Sigma2 domain of RNA polymerase sigma factors"/>
    <property type="match status" value="1"/>
</dbReference>
<keyword evidence="4" id="KW-0238">DNA-binding</keyword>
<dbReference type="PANTHER" id="PTHR43133:SF8">
    <property type="entry name" value="RNA POLYMERASE SIGMA FACTOR HI_1459-RELATED"/>
    <property type="match status" value="1"/>
</dbReference>
<dbReference type="GO" id="GO:0006352">
    <property type="term" value="P:DNA-templated transcription initiation"/>
    <property type="evidence" value="ECO:0007669"/>
    <property type="project" value="InterPro"/>
</dbReference>
<comment type="similarity">
    <text evidence="1">Belongs to the sigma-70 factor family. ECF subfamily.</text>
</comment>
<dbReference type="SUPFAM" id="SSF88659">
    <property type="entry name" value="Sigma3 and sigma4 domains of RNA polymerase sigma factors"/>
    <property type="match status" value="1"/>
</dbReference>
<dbReference type="GO" id="GO:0003677">
    <property type="term" value="F:DNA binding"/>
    <property type="evidence" value="ECO:0007669"/>
    <property type="project" value="UniProtKB-KW"/>
</dbReference>
<dbReference type="InterPro" id="IPR014284">
    <property type="entry name" value="RNA_pol_sigma-70_dom"/>
</dbReference>
<feature type="region of interest" description="Disordered" evidence="6">
    <location>
        <begin position="1"/>
        <end position="37"/>
    </location>
</feature>
<dbReference type="InterPro" id="IPR013325">
    <property type="entry name" value="RNA_pol_sigma_r2"/>
</dbReference>
<gene>
    <name evidence="9" type="ORF">DVH02_09440</name>
</gene>
<evidence type="ECO:0000256" key="4">
    <source>
        <dbReference type="ARBA" id="ARBA00023125"/>
    </source>
</evidence>
<evidence type="ECO:0000313" key="9">
    <source>
        <dbReference type="EMBL" id="RDG38366.1"/>
    </source>
</evidence>
<dbReference type="AlphaFoldDB" id="A0A370BF87"/>
<keyword evidence="2" id="KW-0805">Transcription regulation</keyword>
<keyword evidence="5" id="KW-0804">Transcription</keyword>
<keyword evidence="10" id="KW-1185">Reference proteome</keyword>
<dbReference type="PANTHER" id="PTHR43133">
    <property type="entry name" value="RNA POLYMERASE ECF-TYPE SIGMA FACTO"/>
    <property type="match status" value="1"/>
</dbReference>
<dbReference type="Pfam" id="PF04542">
    <property type="entry name" value="Sigma70_r2"/>
    <property type="match status" value="1"/>
</dbReference>
<dbReference type="Gene3D" id="1.10.10.10">
    <property type="entry name" value="Winged helix-like DNA-binding domain superfamily/Winged helix DNA-binding domain"/>
    <property type="match status" value="1"/>
</dbReference>
<dbReference type="CDD" id="cd06171">
    <property type="entry name" value="Sigma70_r4"/>
    <property type="match status" value="1"/>
</dbReference>
<name>A0A370BF87_9ACTN</name>
<feature type="domain" description="RNA polymerase sigma-70 region 2" evidence="7">
    <location>
        <begin position="52"/>
        <end position="118"/>
    </location>
</feature>
<dbReference type="Pfam" id="PF08281">
    <property type="entry name" value="Sigma70_r4_2"/>
    <property type="match status" value="1"/>
</dbReference>
<evidence type="ECO:0000313" key="10">
    <source>
        <dbReference type="Proteomes" id="UP000253741"/>
    </source>
</evidence>
<evidence type="ECO:0000259" key="8">
    <source>
        <dbReference type="Pfam" id="PF08281"/>
    </source>
</evidence>
<feature type="domain" description="RNA polymerase sigma factor 70 region 4 type 2" evidence="8">
    <location>
        <begin position="149"/>
        <end position="200"/>
    </location>
</feature>
<sequence length="209" mass="23269">MPGNGNQLSARAPDRDTGRGREQDPAQDRDPSDDGLLAVRAGEGDEEAFEVLVRRHGPVMLQLATRLLGNRTEAEDAVQDAFVNAWRKLPEFRGESAFRTWMYRIVTNRCLNQLRARRPATDLDSVPEPAAPEYQSSPARVAESHAATRALAVAMAGLSPEQRACWVLRELHGLSYESIAETVGISLQAVRGRVFRARRYLTEAMSAWR</sequence>
<dbReference type="InterPro" id="IPR013324">
    <property type="entry name" value="RNA_pol_sigma_r3/r4-like"/>
</dbReference>
<organism evidence="9 10">
    <name type="scientific">Streptomyces corynorhini</name>
    <dbReference type="NCBI Taxonomy" id="2282652"/>
    <lineage>
        <taxon>Bacteria</taxon>
        <taxon>Bacillati</taxon>
        <taxon>Actinomycetota</taxon>
        <taxon>Actinomycetes</taxon>
        <taxon>Kitasatosporales</taxon>
        <taxon>Streptomycetaceae</taxon>
        <taxon>Streptomyces</taxon>
    </lineage>
</organism>
<evidence type="ECO:0000259" key="7">
    <source>
        <dbReference type="Pfam" id="PF04542"/>
    </source>
</evidence>
<dbReference type="InterPro" id="IPR013249">
    <property type="entry name" value="RNA_pol_sigma70_r4_t2"/>
</dbReference>
<dbReference type="Gene3D" id="1.10.1740.10">
    <property type="match status" value="1"/>
</dbReference>
<evidence type="ECO:0000256" key="3">
    <source>
        <dbReference type="ARBA" id="ARBA00023082"/>
    </source>
</evidence>
<feature type="compositionally biased region" description="Basic and acidic residues" evidence="6">
    <location>
        <begin position="12"/>
        <end position="32"/>
    </location>
</feature>
<comment type="caution">
    <text evidence="9">The sequence shown here is derived from an EMBL/GenBank/DDBJ whole genome shotgun (WGS) entry which is preliminary data.</text>
</comment>
<dbReference type="EMBL" id="QQNA01000060">
    <property type="protein sequence ID" value="RDG38366.1"/>
    <property type="molecule type" value="Genomic_DNA"/>
</dbReference>
<protein>
    <submittedName>
        <fullName evidence="9">RNA polymerase subunit sigma-70</fullName>
    </submittedName>
</protein>
<dbReference type="Proteomes" id="UP000253741">
    <property type="component" value="Unassembled WGS sequence"/>
</dbReference>
<reference evidence="9 10" key="1">
    <citation type="submission" date="2018-07" db="EMBL/GenBank/DDBJ databases">
        <title>Streptomyces species from bats.</title>
        <authorList>
            <person name="Dunlap C."/>
        </authorList>
    </citation>
    <scope>NUCLEOTIDE SEQUENCE [LARGE SCALE GENOMIC DNA]</scope>
    <source>
        <strain evidence="9 10">AC230</strain>
    </source>
</reference>
<dbReference type="NCBIfam" id="TIGR02937">
    <property type="entry name" value="sigma70-ECF"/>
    <property type="match status" value="1"/>
</dbReference>
<dbReference type="OrthoDB" id="5244716at2"/>
<accession>A0A370BF87</accession>